<dbReference type="Pfam" id="PF00211">
    <property type="entry name" value="Guanylate_cyc"/>
    <property type="match status" value="1"/>
</dbReference>
<proteinExistence type="inferred from homology"/>
<comment type="similarity">
    <text evidence="2">Belongs to the glucagon family.</text>
</comment>
<dbReference type="EMBL" id="SCEB01215569">
    <property type="protein sequence ID" value="RXM28897.1"/>
    <property type="molecule type" value="Genomic_DNA"/>
</dbReference>
<dbReference type="Gene3D" id="3.30.70.1230">
    <property type="entry name" value="Nucleotide cyclase"/>
    <property type="match status" value="2"/>
</dbReference>
<protein>
    <submittedName>
        <fullName evidence="9">Adenylate cyclase type 10</fullName>
    </submittedName>
</protein>
<evidence type="ECO:0000256" key="2">
    <source>
        <dbReference type="ARBA" id="ARBA00008369"/>
    </source>
</evidence>
<dbReference type="InterPro" id="IPR000532">
    <property type="entry name" value="Glucagon_GIP_secretin_VIP"/>
</dbReference>
<name>A0A444U135_ACIRT</name>
<evidence type="ECO:0000256" key="7">
    <source>
        <dbReference type="ARBA" id="ARBA00025054"/>
    </source>
</evidence>
<dbReference type="FunFam" id="3.30.70.1230:FF:000017">
    <property type="entry name" value="Adenylate cyclase type 10"/>
    <property type="match status" value="1"/>
</dbReference>
<dbReference type="GO" id="GO:0035556">
    <property type="term" value="P:intracellular signal transduction"/>
    <property type="evidence" value="ECO:0007669"/>
    <property type="project" value="InterPro"/>
</dbReference>
<dbReference type="SUPFAM" id="SSF55073">
    <property type="entry name" value="Nucleotide cyclase"/>
    <property type="match status" value="2"/>
</dbReference>
<organism evidence="9 10">
    <name type="scientific">Acipenser ruthenus</name>
    <name type="common">Sterlet sturgeon</name>
    <dbReference type="NCBI Taxonomy" id="7906"/>
    <lineage>
        <taxon>Eukaryota</taxon>
        <taxon>Metazoa</taxon>
        <taxon>Chordata</taxon>
        <taxon>Craniata</taxon>
        <taxon>Vertebrata</taxon>
        <taxon>Euteleostomi</taxon>
        <taxon>Actinopterygii</taxon>
        <taxon>Chondrostei</taxon>
        <taxon>Acipenseriformes</taxon>
        <taxon>Acipenseridae</taxon>
        <taxon>Acipenser</taxon>
    </lineage>
</organism>
<gene>
    <name evidence="9" type="ORF">EOD39_9344</name>
</gene>
<dbReference type="Gene3D" id="6.10.250.590">
    <property type="match status" value="2"/>
</dbReference>
<dbReference type="InterPro" id="IPR027417">
    <property type="entry name" value="P-loop_NTPase"/>
</dbReference>
<dbReference type="GO" id="GO:0005737">
    <property type="term" value="C:cytoplasm"/>
    <property type="evidence" value="ECO:0007669"/>
    <property type="project" value="TreeGrafter"/>
</dbReference>
<dbReference type="AlphaFoldDB" id="A0A444U135"/>
<keyword evidence="10" id="KW-1185">Reference proteome</keyword>
<evidence type="ECO:0000259" key="8">
    <source>
        <dbReference type="PROSITE" id="PS50125"/>
    </source>
</evidence>
<dbReference type="Pfam" id="PF00123">
    <property type="entry name" value="Hormone_2"/>
    <property type="match status" value="2"/>
</dbReference>
<accession>A0A444U135</accession>
<dbReference type="GO" id="GO:0009190">
    <property type="term" value="P:cyclic nucleotide biosynthetic process"/>
    <property type="evidence" value="ECO:0007669"/>
    <property type="project" value="InterPro"/>
</dbReference>
<keyword evidence="3" id="KW-0964">Secreted</keyword>
<dbReference type="PANTHER" id="PTHR16305:SF28">
    <property type="entry name" value="GUANYLATE CYCLASE DOMAIN-CONTAINING PROTEIN"/>
    <property type="match status" value="1"/>
</dbReference>
<evidence type="ECO:0000256" key="4">
    <source>
        <dbReference type="ARBA" id="ARBA00022741"/>
    </source>
</evidence>
<dbReference type="GO" id="GO:0004016">
    <property type="term" value="F:adenylate cyclase activity"/>
    <property type="evidence" value="ECO:0007669"/>
    <property type="project" value="TreeGrafter"/>
</dbReference>
<evidence type="ECO:0000256" key="1">
    <source>
        <dbReference type="ARBA" id="ARBA00004613"/>
    </source>
</evidence>
<evidence type="ECO:0000256" key="6">
    <source>
        <dbReference type="ARBA" id="ARBA00023239"/>
    </source>
</evidence>
<sequence length="1183" mass="134338">MTEEEPTDESRELINVKRHSQGMFTNDYSKYLEEKAAQDFVEWLKHSKSKRSGMTEELSDEPGELTNVKRHSQGMFTNDYSKYLEEKRAKEFVEWLKNGESKRSGIAAHVPDLVVYADLSREIPYVENFHGVLLFVDISGDAILALWRVERIQLSNMISLAVKCSLNIQNNCGNRETEVGVKLRVKIGISAGKISKVVMGGKDSKYFVVIGRAVDEVRLAEGLAVAHSIILSPNAWEMCDRDTIATDPIENERAVKGCTFLCVFGLPGDKREDECAHALLCAYTIHEYCSKELKVSTASVGVTSGPVFCGVVGHPMRHEYTVIGRKVNMAARLMMYYPGVVSCDKETCVHSKLPSFYFNELPKRPMKGVQNPGTIYQYLARKHQKTVGKAQMSMERVEGYHLLGRDKEIDVFNTALKQFLECRSSGSRNYKNVIMYEGDVGFGKSSVLAEIVYRAAKEGVRVIAFEIAKSDIKQQFYAVQTLLAIVLSVQNCKSYAERERLLLSKITDQKQQEKLCLLNDLLLVKALEVEACLFVFDQAHYIDFSSWELIVELCEKTSAFMIMALRPFNLQNPPFPSAAKVMRNPNTLYVKLSVLEPSVIAQLACQILGVIRIPREMELLLVERSHGVPYYCEELLKSLYLSKMIVLEQLDEEDEEDVDILFSEPKIVIENPKASMALAQLDHLQPAEQMIVKFASIIGYTFTTQMLQYILIEGADQKLNQSLDSLFESHTFECASRRKETWHPFIMEKKPENTLQCFCTTTEQESIKLDDTGSSSSSYGKFRTRINKVAPIDNSRFEGSFLVKLDDILAGSEQVAQTCRKCKCADIVECVLCPMVRHCMGVGDVPKTFYFLLETAAAATILSNNLKALSYLNEATIILDLLRAGKPPFETAETKGKVKIRSFEKACAFRLKGEIISAHIDSFHYCQIVGLVDECKRYEELLIKTCAELPYTAERLMMVGFALKQFDECLSFVEEAQSDPIIMAEKSLMLNLYASLALWFARLNEWDQSRYFFVKALRIVDQAPSSVYSINGHVKFLECYVLVFRKALVDKNNHTVEIYNRTQKHFSDFKSRYATFVQYDPRFLHLKAYMYLISGQQKLVKSFLQKALKISQNHGNKLEECWIRLSEVSNCIFLKKKKCPYSKWACNMHAGSFHTVAFISQGTLCAKDGFCSINVEQNVETNK</sequence>
<comment type="subcellular location">
    <subcellularLocation>
        <location evidence="1">Secreted</location>
    </subcellularLocation>
</comment>
<keyword evidence="6" id="KW-0456">Lyase</keyword>
<dbReference type="Proteomes" id="UP000289886">
    <property type="component" value="Unassembled WGS sequence"/>
</dbReference>
<dbReference type="InterPro" id="IPR029787">
    <property type="entry name" value="Nucleotide_cyclase"/>
</dbReference>
<dbReference type="PROSITE" id="PS00260">
    <property type="entry name" value="GLUCAGON"/>
    <property type="match status" value="2"/>
</dbReference>
<comment type="function">
    <text evidence="7">Glucagon plays a key role in glucose metabolism and homeostasis. Regulates blood glucose by increasing gluconeogenesis and decreasing glycolysis.</text>
</comment>
<evidence type="ECO:0000256" key="3">
    <source>
        <dbReference type="ARBA" id="ARBA00022525"/>
    </source>
</evidence>
<dbReference type="GO" id="GO:0005576">
    <property type="term" value="C:extracellular region"/>
    <property type="evidence" value="ECO:0007669"/>
    <property type="project" value="UniProtKB-SubCell"/>
</dbReference>
<dbReference type="InterPro" id="IPR001054">
    <property type="entry name" value="A/G_cyclase"/>
</dbReference>
<reference evidence="9 10" key="1">
    <citation type="submission" date="2019-01" db="EMBL/GenBank/DDBJ databases">
        <title>Draft Genome and Complete Hox-Cluster Characterization of the Sterlet Sturgeon (Acipenser ruthenus).</title>
        <authorList>
            <person name="Wei Q."/>
        </authorList>
    </citation>
    <scope>NUCLEOTIDE SEQUENCE [LARGE SCALE GENOMIC DNA]</scope>
    <source>
        <strain evidence="9">WHYD16114868_AA</strain>
        <tissue evidence="9">Blood</tissue>
    </source>
</reference>
<evidence type="ECO:0000256" key="5">
    <source>
        <dbReference type="ARBA" id="ARBA00022840"/>
    </source>
</evidence>
<feature type="domain" description="Guanylate cyclase" evidence="8">
    <location>
        <begin position="257"/>
        <end position="334"/>
    </location>
</feature>
<keyword evidence="5" id="KW-0067">ATP-binding</keyword>
<dbReference type="GO" id="GO:0005179">
    <property type="term" value="F:hormone activity"/>
    <property type="evidence" value="ECO:0007669"/>
    <property type="project" value="InterPro"/>
</dbReference>
<evidence type="ECO:0000313" key="9">
    <source>
        <dbReference type="EMBL" id="RXM28897.1"/>
    </source>
</evidence>
<dbReference type="PROSITE" id="PS50125">
    <property type="entry name" value="GUANYLATE_CYCLASE_2"/>
    <property type="match status" value="1"/>
</dbReference>
<dbReference type="SMART" id="SM00070">
    <property type="entry name" value="GLUCA"/>
    <property type="match status" value="2"/>
</dbReference>
<comment type="caution">
    <text evidence="9">The sequence shown here is derived from an EMBL/GenBank/DDBJ whole genome shotgun (WGS) entry which is preliminary data.</text>
</comment>
<dbReference type="GO" id="GO:0005524">
    <property type="term" value="F:ATP binding"/>
    <property type="evidence" value="ECO:0007669"/>
    <property type="project" value="UniProtKB-KW"/>
</dbReference>
<dbReference type="SUPFAM" id="SSF52540">
    <property type="entry name" value="P-loop containing nucleoside triphosphate hydrolases"/>
    <property type="match status" value="1"/>
</dbReference>
<evidence type="ECO:0000313" key="10">
    <source>
        <dbReference type="Proteomes" id="UP000289886"/>
    </source>
</evidence>
<dbReference type="CDD" id="cd07302">
    <property type="entry name" value="CHD"/>
    <property type="match status" value="1"/>
</dbReference>
<keyword evidence="4" id="KW-0547">Nucleotide-binding</keyword>
<dbReference type="PANTHER" id="PTHR16305">
    <property type="entry name" value="TESTICULAR SOLUBLE ADENYLYL CYCLASE"/>
    <property type="match status" value="1"/>
</dbReference>